<comment type="caution">
    <text evidence="2">The sequence shown here is derived from an EMBL/GenBank/DDBJ whole genome shotgun (WGS) entry which is preliminary data.</text>
</comment>
<reference evidence="2" key="1">
    <citation type="submission" date="2022-01" db="EMBL/GenBank/DDBJ databases">
        <title>Genome Sequence Resource for Two Populations of Ditylenchus destructor, the Migratory Endoparasitic Phytonematode.</title>
        <authorList>
            <person name="Zhang H."/>
            <person name="Lin R."/>
            <person name="Xie B."/>
        </authorList>
    </citation>
    <scope>NUCLEOTIDE SEQUENCE</scope>
    <source>
        <strain evidence="2">BazhouSP</strain>
    </source>
</reference>
<proteinExistence type="predicted"/>
<evidence type="ECO:0000256" key="1">
    <source>
        <dbReference type="SAM" id="SignalP"/>
    </source>
</evidence>
<gene>
    <name evidence="2" type="ORF">DdX_01007</name>
</gene>
<name>A0AAD4NJT3_9BILA</name>
<sequence>MTQQLYFLLLFLKCTATLLAYINDANWVLIRDGKYATPNTPFNEIVFDRHPIWQGRRLFNASLALIYQGQFVAYGQTGFSFNGQPSSDKICAKFVDQSGERAMHVCDNFRVLSNLVPNRKEFVLLKPEELMGFDEKPNSQISLVRMSTAYAVLMLNPTTQSSFFGSLKEVIKNPTYPELGVEKEAIGVDYDGSVVKYRGDWETSGQFIMFVAHYNRLLAK</sequence>
<keyword evidence="3" id="KW-1185">Reference proteome</keyword>
<keyword evidence="1" id="KW-0732">Signal</keyword>
<dbReference type="AlphaFoldDB" id="A0AAD4NJT3"/>
<dbReference type="EMBL" id="JAKKPZ010000001">
    <property type="protein sequence ID" value="KAI1728804.1"/>
    <property type="molecule type" value="Genomic_DNA"/>
</dbReference>
<evidence type="ECO:0000313" key="2">
    <source>
        <dbReference type="EMBL" id="KAI1728804.1"/>
    </source>
</evidence>
<evidence type="ECO:0000313" key="3">
    <source>
        <dbReference type="Proteomes" id="UP001201812"/>
    </source>
</evidence>
<organism evidence="2 3">
    <name type="scientific">Ditylenchus destructor</name>
    <dbReference type="NCBI Taxonomy" id="166010"/>
    <lineage>
        <taxon>Eukaryota</taxon>
        <taxon>Metazoa</taxon>
        <taxon>Ecdysozoa</taxon>
        <taxon>Nematoda</taxon>
        <taxon>Chromadorea</taxon>
        <taxon>Rhabditida</taxon>
        <taxon>Tylenchina</taxon>
        <taxon>Tylenchomorpha</taxon>
        <taxon>Sphaerularioidea</taxon>
        <taxon>Anguinidae</taxon>
        <taxon>Anguininae</taxon>
        <taxon>Ditylenchus</taxon>
    </lineage>
</organism>
<protein>
    <submittedName>
        <fullName evidence="2">Uncharacterized protein</fullName>
    </submittedName>
</protein>
<feature type="signal peptide" evidence="1">
    <location>
        <begin position="1"/>
        <end position="20"/>
    </location>
</feature>
<dbReference type="Proteomes" id="UP001201812">
    <property type="component" value="Unassembled WGS sequence"/>
</dbReference>
<feature type="chain" id="PRO_5042002007" evidence="1">
    <location>
        <begin position="21"/>
        <end position="220"/>
    </location>
</feature>
<accession>A0AAD4NJT3</accession>